<dbReference type="Gene3D" id="1.10.10.10">
    <property type="entry name" value="Winged helix-like DNA-binding domain superfamily/Winged helix DNA-binding domain"/>
    <property type="match status" value="1"/>
</dbReference>
<organism evidence="3 4">
    <name type="scientific">Planococcus rifietoensis</name>
    <dbReference type="NCBI Taxonomy" id="200991"/>
    <lineage>
        <taxon>Bacteria</taxon>
        <taxon>Bacillati</taxon>
        <taxon>Bacillota</taxon>
        <taxon>Bacilli</taxon>
        <taxon>Bacillales</taxon>
        <taxon>Caryophanaceae</taxon>
        <taxon>Planococcus</taxon>
    </lineage>
</organism>
<evidence type="ECO:0000313" key="3">
    <source>
        <dbReference type="EMBL" id="ALS76187.1"/>
    </source>
</evidence>
<dbReference type="GO" id="GO:0003677">
    <property type="term" value="F:DNA binding"/>
    <property type="evidence" value="ECO:0007669"/>
    <property type="project" value="UniProtKB-KW"/>
</dbReference>
<name>A0A0U2Z8I6_9BACL</name>
<dbReference type="InterPro" id="IPR036388">
    <property type="entry name" value="WH-like_DNA-bd_sf"/>
</dbReference>
<dbReference type="STRING" id="200991.AUC31_13740"/>
<feature type="domain" description="HTH marR-type" evidence="2">
    <location>
        <begin position="2"/>
        <end position="141"/>
    </location>
</feature>
<evidence type="ECO:0000313" key="4">
    <source>
        <dbReference type="Proteomes" id="UP000067683"/>
    </source>
</evidence>
<dbReference type="EMBL" id="CP013659">
    <property type="protein sequence ID" value="ALS76187.1"/>
    <property type="molecule type" value="Genomic_DNA"/>
</dbReference>
<dbReference type="KEGG" id="prt:AUC31_13740"/>
<evidence type="ECO:0000259" key="2">
    <source>
        <dbReference type="PROSITE" id="PS50995"/>
    </source>
</evidence>
<dbReference type="SUPFAM" id="SSF46785">
    <property type="entry name" value="Winged helix' DNA-binding domain"/>
    <property type="match status" value="1"/>
</dbReference>
<dbReference type="CDD" id="cd00090">
    <property type="entry name" value="HTH_ARSR"/>
    <property type="match status" value="1"/>
</dbReference>
<dbReference type="AlphaFoldDB" id="A0A0U2Z8I6"/>
<dbReference type="PANTHER" id="PTHR33164:SF43">
    <property type="entry name" value="HTH-TYPE TRANSCRIPTIONAL REPRESSOR YETL"/>
    <property type="match status" value="1"/>
</dbReference>
<protein>
    <recommendedName>
        <fullName evidence="2">HTH marR-type domain-containing protein</fullName>
    </recommendedName>
</protein>
<accession>A0A0U2Z8I6</accession>
<dbReference type="PANTHER" id="PTHR33164">
    <property type="entry name" value="TRANSCRIPTIONAL REGULATOR, MARR FAMILY"/>
    <property type="match status" value="1"/>
</dbReference>
<dbReference type="PROSITE" id="PS50995">
    <property type="entry name" value="HTH_MARR_2"/>
    <property type="match status" value="1"/>
</dbReference>
<dbReference type="InterPro" id="IPR011991">
    <property type="entry name" value="ArsR-like_HTH"/>
</dbReference>
<keyword evidence="4" id="KW-1185">Reference proteome</keyword>
<gene>
    <name evidence="3" type="ORF">AUC31_13740</name>
</gene>
<keyword evidence="1" id="KW-0238">DNA-binding</keyword>
<dbReference type="GO" id="GO:0003700">
    <property type="term" value="F:DNA-binding transcription factor activity"/>
    <property type="evidence" value="ECO:0007669"/>
    <property type="project" value="InterPro"/>
</dbReference>
<dbReference type="GO" id="GO:0006950">
    <property type="term" value="P:response to stress"/>
    <property type="evidence" value="ECO:0007669"/>
    <property type="project" value="TreeGrafter"/>
</dbReference>
<proteinExistence type="predicted"/>
<sequence length="152" mass="17150">MSQELFTAYSKFSEAILEVNSYVAEVFANHEELKAYSPQQLQTLRIIKKNPAVSQSEIADIQGVFKTAISNRIKKLEQDGLIAILTNQDQRKKAISITQKGAELLVISETVIFENLNDLLAERFTGDEIIKFTSQLDEIVNCLKLEKDGDKQ</sequence>
<evidence type="ECO:0000256" key="1">
    <source>
        <dbReference type="ARBA" id="ARBA00023125"/>
    </source>
</evidence>
<reference evidence="3" key="1">
    <citation type="submission" date="2016-01" db="EMBL/GenBank/DDBJ databases">
        <title>Complete genome of Planococcus rifietoensis type strain M8.</title>
        <authorList>
            <person name="See-Too W.S."/>
        </authorList>
    </citation>
    <scope>NUCLEOTIDE SEQUENCE [LARGE SCALE GENOMIC DNA]</scope>
    <source>
        <strain evidence="3">M8</strain>
    </source>
</reference>
<dbReference type="OrthoDB" id="2401593at2"/>
<dbReference type="InterPro" id="IPR036390">
    <property type="entry name" value="WH_DNA-bd_sf"/>
</dbReference>
<dbReference type="Pfam" id="PF12802">
    <property type="entry name" value="MarR_2"/>
    <property type="match status" value="1"/>
</dbReference>
<dbReference type="InterPro" id="IPR039422">
    <property type="entry name" value="MarR/SlyA-like"/>
</dbReference>
<dbReference type="SMART" id="SM00347">
    <property type="entry name" value="HTH_MARR"/>
    <property type="match status" value="1"/>
</dbReference>
<dbReference type="InterPro" id="IPR000835">
    <property type="entry name" value="HTH_MarR-typ"/>
</dbReference>
<dbReference type="Proteomes" id="UP000067683">
    <property type="component" value="Chromosome"/>
</dbReference>
<dbReference type="RefSeq" id="WP_058382890.1">
    <property type="nucleotide sequence ID" value="NZ_CP013659.2"/>
</dbReference>